<keyword evidence="2" id="KW-1185">Reference proteome</keyword>
<evidence type="ECO:0000313" key="1">
    <source>
        <dbReference type="EMBL" id="PZF71328.1"/>
    </source>
</evidence>
<dbReference type="EMBL" id="QKTW01000025">
    <property type="protein sequence ID" value="PZF71328.1"/>
    <property type="molecule type" value="Genomic_DNA"/>
</dbReference>
<name>A0A2W2AUH3_9BACT</name>
<sequence>MQVRIVRVIDDEIVIAKIEVGRESELPSFSDGWRFDFKKNTKVERLKTYILVCEETSGIVEGCLSFKMRGKTEPYMAYVEVAHHNQGENKKFDRVAGCLIAYACRLSFIHGEGDYKGWLAFDVLEIKKEDEIKLMATYSIKYGALKFGKTTMVIPPETGEKLIEAFLK</sequence>
<reference evidence="1 2" key="1">
    <citation type="submission" date="2018-06" db="EMBL/GenBank/DDBJ databases">
        <title>Mucibacter soli gen. nov., sp. nov., a new member of the family Chitinophagaceae producing mucin.</title>
        <authorList>
            <person name="Kim M.-K."/>
            <person name="Park S."/>
            <person name="Kim T.-S."/>
            <person name="Joung Y."/>
            <person name="Han J.-H."/>
            <person name="Kim S.B."/>
        </authorList>
    </citation>
    <scope>NUCLEOTIDE SEQUENCE [LARGE SCALE GENOMIC DNA]</scope>
    <source>
        <strain evidence="1 2">R1-15</strain>
    </source>
</reference>
<comment type="caution">
    <text evidence="1">The sequence shown here is derived from an EMBL/GenBank/DDBJ whole genome shotgun (WGS) entry which is preliminary data.</text>
</comment>
<proteinExistence type="predicted"/>
<dbReference type="OrthoDB" id="956078at2"/>
<evidence type="ECO:0000313" key="2">
    <source>
        <dbReference type="Proteomes" id="UP000248745"/>
    </source>
</evidence>
<evidence type="ECO:0008006" key="3">
    <source>
        <dbReference type="Google" id="ProtNLM"/>
    </source>
</evidence>
<organism evidence="1 2">
    <name type="scientific">Taibaiella soli</name>
    <dbReference type="NCBI Taxonomy" id="1649169"/>
    <lineage>
        <taxon>Bacteria</taxon>
        <taxon>Pseudomonadati</taxon>
        <taxon>Bacteroidota</taxon>
        <taxon>Chitinophagia</taxon>
        <taxon>Chitinophagales</taxon>
        <taxon>Chitinophagaceae</taxon>
        <taxon>Taibaiella</taxon>
    </lineage>
</organism>
<protein>
    <recommendedName>
        <fullName evidence="3">GNAT family N-acetyltransferase</fullName>
    </recommendedName>
</protein>
<dbReference type="Proteomes" id="UP000248745">
    <property type="component" value="Unassembled WGS sequence"/>
</dbReference>
<accession>A0A2W2AUH3</accession>
<gene>
    <name evidence="1" type="ORF">DN068_18710</name>
</gene>
<dbReference type="AlphaFoldDB" id="A0A2W2AUH3"/>